<accession>A0ABX5PU31</accession>
<gene>
    <name evidence="2" type="ORF">LX97_03319</name>
</gene>
<comment type="caution">
    <text evidence="2">The sequence shown here is derived from an EMBL/GenBank/DDBJ whole genome shotgun (WGS) entry which is preliminary data.</text>
</comment>
<reference evidence="2 3" key="1">
    <citation type="submission" date="2018-06" db="EMBL/GenBank/DDBJ databases">
        <title>Genomic Encyclopedia of Archaeal and Bacterial Type Strains, Phase II (KMG-II): from individual species to whole genera.</title>
        <authorList>
            <person name="Goeker M."/>
        </authorList>
    </citation>
    <scope>NUCLEOTIDE SEQUENCE [LARGE SCALE GENOMIC DNA]</scope>
    <source>
        <strain evidence="2 3">DSM 17205</strain>
    </source>
</reference>
<organism evidence="2 3">
    <name type="scientific">Nonlabens dokdonensis</name>
    <dbReference type="NCBI Taxonomy" id="328515"/>
    <lineage>
        <taxon>Bacteria</taxon>
        <taxon>Pseudomonadati</taxon>
        <taxon>Bacteroidota</taxon>
        <taxon>Flavobacteriia</taxon>
        <taxon>Flavobacteriales</taxon>
        <taxon>Flavobacteriaceae</taxon>
        <taxon>Nonlabens</taxon>
    </lineage>
</organism>
<dbReference type="EMBL" id="QKZR01000008">
    <property type="protein sequence ID" value="PZX36854.1"/>
    <property type="molecule type" value="Genomic_DNA"/>
</dbReference>
<sequence length="194" mass="21894">MKKYILLLAVILSTSSLYAQEFSPVDKSPMDAAFFPADAAKRAFRKGVTEPKIRVLYGRPSLKDRNIFTTEDKKKDGITVYGKSWRLGANESTELLLMQDAMIGDKLVKAGRYSIVVTPTEKEWTFHINSENDGWGNYSHKPELDVVTVSVPVTMDSESLEQLSITMYSPNKDNTVHLKTGWGKYRTELPIVLK</sequence>
<dbReference type="Proteomes" id="UP000248584">
    <property type="component" value="Unassembled WGS sequence"/>
</dbReference>
<keyword evidence="3" id="KW-1185">Reference proteome</keyword>
<dbReference type="InterPro" id="IPR021314">
    <property type="entry name" value="DUF2911"/>
</dbReference>
<name>A0ABX5PU31_9FLAO</name>
<feature type="signal peptide" evidence="1">
    <location>
        <begin position="1"/>
        <end position="19"/>
    </location>
</feature>
<evidence type="ECO:0000256" key="1">
    <source>
        <dbReference type="SAM" id="SignalP"/>
    </source>
</evidence>
<evidence type="ECO:0000313" key="2">
    <source>
        <dbReference type="EMBL" id="PZX36854.1"/>
    </source>
</evidence>
<feature type="chain" id="PRO_5046758502" description="Asparagine synthetase B" evidence="1">
    <location>
        <begin position="20"/>
        <end position="194"/>
    </location>
</feature>
<keyword evidence="1" id="KW-0732">Signal</keyword>
<proteinExistence type="predicted"/>
<dbReference type="Pfam" id="PF11138">
    <property type="entry name" value="DUF2911"/>
    <property type="match status" value="1"/>
</dbReference>
<protein>
    <recommendedName>
        <fullName evidence="4">Asparagine synthetase B</fullName>
    </recommendedName>
</protein>
<dbReference type="RefSeq" id="WP_015362447.1">
    <property type="nucleotide sequence ID" value="NZ_QKZR01000008.1"/>
</dbReference>
<evidence type="ECO:0000313" key="3">
    <source>
        <dbReference type="Proteomes" id="UP000248584"/>
    </source>
</evidence>
<evidence type="ECO:0008006" key="4">
    <source>
        <dbReference type="Google" id="ProtNLM"/>
    </source>
</evidence>